<sequence length="387" mass="42997">MKVESKFATVLVSIFALIVLVFFEGFGALFLLLMGKIDYTALLITVGLVLYLLFVFNLLHLFQTKKRKVIFGSIAGAAILVSAITPIKDAYTHLIPTVDAEVDISKYEPFSQFGKVTKLEEKVTLQLTDDLPILDGATALYPLYAAIAEATYPEKVYPSYDSEVMVSTTQYAYENLFDGTVDMIFAAAPSTAQKETAAKKGLELQMIPIGREAFVFFVNQKNPVNNLTVEQITDIYMGKVTNWKQLGGNNDEIRAFQRPEDSGSQSALQSLMKGMPLMQPPSKDIVTGMGGIINEVSQYRNYKNAIGFTFRFYSTEMVDNDEIKLLEVDGVAPTKENIRANTYPITSEFYIVTAGTENPNVKPLIEWVLSEQGQALVEKVGYVPLKE</sequence>
<comment type="subcellular location">
    <subcellularLocation>
        <location evidence="2">Cell membrane</location>
        <topology evidence="2">Lipid-anchor</topology>
    </subcellularLocation>
</comment>
<evidence type="ECO:0000256" key="4">
    <source>
        <dbReference type="ARBA" id="ARBA00011529"/>
    </source>
</evidence>
<dbReference type="SUPFAM" id="SSF53850">
    <property type="entry name" value="Periplasmic binding protein-like II"/>
    <property type="match status" value="1"/>
</dbReference>
<keyword evidence="5" id="KW-0592">Phosphate transport</keyword>
<evidence type="ECO:0000256" key="3">
    <source>
        <dbReference type="ARBA" id="ARBA00008725"/>
    </source>
</evidence>
<feature type="transmembrane region" description="Helical" evidence="9">
    <location>
        <begin position="7"/>
        <end position="33"/>
    </location>
</feature>
<dbReference type="OrthoDB" id="9790048at2"/>
<dbReference type="RefSeq" id="WP_093538220.1">
    <property type="nucleotide sequence ID" value="NZ_FOXU01000009.1"/>
</dbReference>
<evidence type="ECO:0000256" key="8">
    <source>
        <dbReference type="ARBA" id="ARBA00023288"/>
    </source>
</evidence>
<gene>
    <name evidence="11" type="ORF">SAMN05421670_3574</name>
</gene>
<comment type="function">
    <text evidence="1">Part of the ABC transporter complex PstSACB involved in phosphate import.</text>
</comment>
<evidence type="ECO:0000313" key="11">
    <source>
        <dbReference type="EMBL" id="SFQ71804.1"/>
    </source>
</evidence>
<dbReference type="InterPro" id="IPR024370">
    <property type="entry name" value="PBP_domain"/>
</dbReference>
<dbReference type="GO" id="GO:0005886">
    <property type="term" value="C:plasma membrane"/>
    <property type="evidence" value="ECO:0007669"/>
    <property type="project" value="UniProtKB-SubCell"/>
</dbReference>
<dbReference type="PANTHER" id="PTHR30570">
    <property type="entry name" value="PERIPLASMIC PHOSPHATE BINDING COMPONENT OF PHOSPHATE ABC TRANSPORTER"/>
    <property type="match status" value="1"/>
</dbReference>
<reference evidence="12" key="1">
    <citation type="submission" date="2016-10" db="EMBL/GenBank/DDBJ databases">
        <authorList>
            <person name="Varghese N."/>
            <person name="Submissions S."/>
        </authorList>
    </citation>
    <scope>NUCLEOTIDE SEQUENCE [LARGE SCALE GENOMIC DNA]</scope>
    <source>
        <strain evidence="12">DSM 11706</strain>
    </source>
</reference>
<evidence type="ECO:0000256" key="5">
    <source>
        <dbReference type="ARBA" id="ARBA00022592"/>
    </source>
</evidence>
<dbReference type="Gene3D" id="3.40.190.10">
    <property type="entry name" value="Periplasmic binding protein-like II"/>
    <property type="match status" value="2"/>
</dbReference>
<evidence type="ECO:0000256" key="6">
    <source>
        <dbReference type="ARBA" id="ARBA00022729"/>
    </source>
</evidence>
<keyword evidence="8" id="KW-0449">Lipoprotein</keyword>
<keyword evidence="9" id="KW-0472">Membrane</keyword>
<keyword evidence="9" id="KW-0812">Transmembrane</keyword>
<comment type="similarity">
    <text evidence="3">Belongs to the PstS family.</text>
</comment>
<keyword evidence="9" id="KW-1133">Transmembrane helix</keyword>
<evidence type="ECO:0000256" key="7">
    <source>
        <dbReference type="ARBA" id="ARBA00023139"/>
    </source>
</evidence>
<keyword evidence="6" id="KW-0732">Signal</keyword>
<feature type="transmembrane region" description="Helical" evidence="9">
    <location>
        <begin position="69"/>
        <end position="87"/>
    </location>
</feature>
<dbReference type="InterPro" id="IPR050811">
    <property type="entry name" value="Phosphate_ABC_transporter"/>
</dbReference>
<dbReference type="Pfam" id="PF12849">
    <property type="entry name" value="PBP_like_2"/>
    <property type="match status" value="1"/>
</dbReference>
<keyword evidence="5" id="KW-0813">Transport</keyword>
<protein>
    <submittedName>
        <fullName evidence="11">Phosphate transport system substrate-binding protein</fullName>
    </submittedName>
</protein>
<dbReference type="EMBL" id="FOXU01000009">
    <property type="protein sequence ID" value="SFQ71804.1"/>
    <property type="molecule type" value="Genomic_DNA"/>
</dbReference>
<comment type="subunit">
    <text evidence="4">The complex is composed of two ATP-binding proteins (PstB), two transmembrane proteins (PstC and PstA) and a solute-binding protein (PstS).</text>
</comment>
<feature type="domain" description="PBP" evidence="10">
    <location>
        <begin position="135"/>
        <end position="371"/>
    </location>
</feature>
<evidence type="ECO:0000259" key="10">
    <source>
        <dbReference type="Pfam" id="PF12849"/>
    </source>
</evidence>
<dbReference type="GO" id="GO:0006817">
    <property type="term" value="P:phosphate ion transport"/>
    <property type="evidence" value="ECO:0007669"/>
    <property type="project" value="UniProtKB-KW"/>
</dbReference>
<proteinExistence type="inferred from homology"/>
<name>A0A1I6AT17_9BACI</name>
<accession>A0A1I6AT17</accession>
<organism evidence="11 12">
    <name type="scientific">Psychrobacillus psychrotolerans</name>
    <dbReference type="NCBI Taxonomy" id="126156"/>
    <lineage>
        <taxon>Bacteria</taxon>
        <taxon>Bacillati</taxon>
        <taxon>Bacillota</taxon>
        <taxon>Bacilli</taxon>
        <taxon>Bacillales</taxon>
        <taxon>Bacillaceae</taxon>
        <taxon>Psychrobacillus</taxon>
    </lineage>
</organism>
<feature type="transmembrane region" description="Helical" evidence="9">
    <location>
        <begin position="39"/>
        <end position="62"/>
    </location>
</feature>
<dbReference type="Proteomes" id="UP000198734">
    <property type="component" value="Unassembled WGS sequence"/>
</dbReference>
<evidence type="ECO:0000256" key="9">
    <source>
        <dbReference type="SAM" id="Phobius"/>
    </source>
</evidence>
<evidence type="ECO:0000256" key="2">
    <source>
        <dbReference type="ARBA" id="ARBA00004193"/>
    </source>
</evidence>
<keyword evidence="7" id="KW-0564">Palmitate</keyword>
<evidence type="ECO:0000313" key="12">
    <source>
        <dbReference type="Proteomes" id="UP000198734"/>
    </source>
</evidence>
<dbReference type="AlphaFoldDB" id="A0A1I6AT17"/>
<dbReference type="PANTHER" id="PTHR30570:SF1">
    <property type="entry name" value="PHOSPHATE-BINDING PROTEIN PSTS"/>
    <property type="match status" value="1"/>
</dbReference>
<evidence type="ECO:0000256" key="1">
    <source>
        <dbReference type="ARBA" id="ARBA00002841"/>
    </source>
</evidence>
<dbReference type="STRING" id="126156.SAMN05421670_3574"/>
<keyword evidence="12" id="KW-1185">Reference proteome</keyword>